<organism evidence="5 6">
    <name type="scientific">Lelliottia aquatilis</name>
    <dbReference type="NCBI Taxonomy" id="2080838"/>
    <lineage>
        <taxon>Bacteria</taxon>
        <taxon>Pseudomonadati</taxon>
        <taxon>Pseudomonadota</taxon>
        <taxon>Gammaproteobacteria</taxon>
        <taxon>Enterobacterales</taxon>
        <taxon>Enterobacteriaceae</taxon>
        <taxon>Lelliottia</taxon>
    </lineage>
</organism>
<proteinExistence type="inferred from homology"/>
<dbReference type="Gene3D" id="2.30.110.50">
    <property type="match status" value="1"/>
</dbReference>
<comment type="similarity">
    <text evidence="1">Belongs to the VgrG protein family.</text>
</comment>
<feature type="compositionally biased region" description="Low complexity" evidence="2">
    <location>
        <begin position="670"/>
        <end position="691"/>
    </location>
</feature>
<dbReference type="NCBIfam" id="TIGR03361">
    <property type="entry name" value="VI_Rhs_Vgr"/>
    <property type="match status" value="1"/>
</dbReference>
<dbReference type="InterPro" id="IPR050708">
    <property type="entry name" value="T6SS_VgrG/RHS"/>
</dbReference>
<dbReference type="PANTHER" id="PTHR32305:SF11">
    <property type="entry name" value="TYPE VI SECRETION SYSTEM SPIKE PROTEIN VGRG3"/>
    <property type="match status" value="1"/>
</dbReference>
<dbReference type="Gene3D" id="2.40.50.230">
    <property type="entry name" value="Gp5 N-terminal domain"/>
    <property type="match status" value="1"/>
</dbReference>
<feature type="region of interest" description="Disordered" evidence="2">
    <location>
        <begin position="661"/>
        <end position="691"/>
    </location>
</feature>
<dbReference type="InterPro" id="IPR017847">
    <property type="entry name" value="T6SS_RhsGE_Vgr_subset"/>
</dbReference>
<protein>
    <submittedName>
        <fullName evidence="5">Type VI secretion system tip protein VgrG</fullName>
    </submittedName>
</protein>
<dbReference type="RefSeq" id="WP_103950324.1">
    <property type="nucleotide sequence ID" value="NZ_PQVT01000002.1"/>
</dbReference>
<evidence type="ECO:0000256" key="2">
    <source>
        <dbReference type="SAM" id="MobiDB-lite"/>
    </source>
</evidence>
<dbReference type="SUPFAM" id="SSF69255">
    <property type="entry name" value="gp5 N-terminal domain-like"/>
    <property type="match status" value="1"/>
</dbReference>
<dbReference type="Pfam" id="PF22178">
    <property type="entry name" value="Gp5_trimer_C"/>
    <property type="match status" value="1"/>
</dbReference>
<feature type="domain" description="Gp5/Type VI secretion system Vgr protein OB-fold" evidence="3">
    <location>
        <begin position="397"/>
        <end position="464"/>
    </location>
</feature>
<evidence type="ECO:0000259" key="4">
    <source>
        <dbReference type="Pfam" id="PF22178"/>
    </source>
</evidence>
<evidence type="ECO:0000259" key="3">
    <source>
        <dbReference type="Pfam" id="PF04717"/>
    </source>
</evidence>
<keyword evidence="6" id="KW-1185">Reference proteome</keyword>
<evidence type="ECO:0000313" key="5">
    <source>
        <dbReference type="EMBL" id="POZ26002.1"/>
    </source>
</evidence>
<dbReference type="Gene3D" id="3.55.50.10">
    <property type="entry name" value="Baseplate protein-like domains"/>
    <property type="match status" value="1"/>
</dbReference>
<feature type="domain" description="Gp5/Type VI secretion system Vgr C-terminal trimerisation" evidence="4">
    <location>
        <begin position="482"/>
        <end position="585"/>
    </location>
</feature>
<dbReference type="PANTHER" id="PTHR32305">
    <property type="match status" value="1"/>
</dbReference>
<gene>
    <name evidence="5" type="ORF">C3712_04565</name>
</gene>
<accession>A0ABX5A8Q6</accession>
<dbReference type="Pfam" id="PF05954">
    <property type="entry name" value="Phage_GPD"/>
    <property type="match status" value="1"/>
</dbReference>
<evidence type="ECO:0000256" key="1">
    <source>
        <dbReference type="ARBA" id="ARBA00005558"/>
    </source>
</evidence>
<dbReference type="InterPro" id="IPR054030">
    <property type="entry name" value="Gp5_Vgr_C"/>
</dbReference>
<name>A0ABX5A8Q6_9ENTR</name>
<dbReference type="Gene3D" id="4.10.220.110">
    <property type="match status" value="1"/>
</dbReference>
<dbReference type="InterPro" id="IPR006533">
    <property type="entry name" value="T6SS_Vgr_RhsGE"/>
</dbReference>
<dbReference type="Pfam" id="PF04717">
    <property type="entry name" value="Phage_base_V"/>
    <property type="match status" value="1"/>
</dbReference>
<reference evidence="5 6" key="1">
    <citation type="submission" date="2018-02" db="EMBL/GenBank/DDBJ databases">
        <title>Lelliotia aquatilis sp. nov., isolated from drinking water.</title>
        <authorList>
            <person name="Kaempfer P."/>
            <person name="Glaeser S."/>
            <person name="Exner M."/>
            <person name="Doijad S."/>
            <person name="Chakraborty T."/>
        </authorList>
    </citation>
    <scope>NUCLEOTIDE SEQUENCE [LARGE SCALE GENOMIC DNA]</scope>
    <source>
        <strain evidence="5 6">6331-17</strain>
    </source>
</reference>
<dbReference type="EMBL" id="PQVW01000002">
    <property type="protein sequence ID" value="POZ26002.1"/>
    <property type="molecule type" value="Genomic_DNA"/>
</dbReference>
<dbReference type="Proteomes" id="UP000237025">
    <property type="component" value="Unassembled WGS sequence"/>
</dbReference>
<dbReference type="InterPro" id="IPR006531">
    <property type="entry name" value="Gp5/Vgr_OB"/>
</dbReference>
<dbReference type="SUPFAM" id="SSF69349">
    <property type="entry name" value="Phage fibre proteins"/>
    <property type="match status" value="1"/>
</dbReference>
<comment type="caution">
    <text evidence="5">The sequence shown here is derived from an EMBL/GenBank/DDBJ whole genome shotgun (WGS) entry which is preliminary data.</text>
</comment>
<evidence type="ECO:0000313" key="6">
    <source>
        <dbReference type="Proteomes" id="UP000237025"/>
    </source>
</evidence>
<sequence>MPGAQITSAANRLVNGTGLQFTVRMENLSASTFAVVEYELKESLNAPFELSLKLASPQPGIDFGDVLDQPCELMVWYDGELQRRVSGIVSYFAQGDTGFRRTRYEAIVRPALWRTGLRTNCRIFQVKKPQDIIGELLEEAGILDYAFSLRQDHAAREYCVQYRESDLDFITRLAAEEGMFFWHEFDEGKHRVVFADHIGALEKKDSPVFFSLANQGLELGAYIRQFRYAEAVRTTTVELRDYSFKNPAYNQSNKKISNELAHQREPYEHYDYPGRYKQAESGKAFSAYRLDALRADAVTGNGLSNCADLRPGLRFTLEEHQNEAFNTQWQVVSVKHEGKQPQALEEEGGDKPTTFTNKFEVIKGGTAWRALMPERPMVDGPQIATVTGPATEEIYCDEHGRVKVKFPWDRYGNSDDLSSCWVRVSQGWAGGRYGMVALPRVGHEVVVSFLEGDPDQPIVTGRTYHATNLAPYVLPHNKTRTVIRTDTHQGTGFNELSFEDAATREQVFLHAQKDHDTVINNNHRQSVGNDQHLSVVQDKFERIDRHSHRTVGQDDYEQIHQDHHQSIGRNFIQSITQSFKRFIGGGEVTRIEGSRQTTLTGSEEAIIGANQRTVVNNNHYLKATDIVLEAGQSFTVKGPGGFMKIDESGITLQGNLVKVNEGGSPGVGTAPVSVEPESPAAPSLPDAPLRP</sequence>
<dbReference type="NCBIfam" id="TIGR01646">
    <property type="entry name" value="vgr_GE"/>
    <property type="match status" value="1"/>
</dbReference>
<dbReference type="SUPFAM" id="SSF69279">
    <property type="entry name" value="Phage tail proteins"/>
    <property type="match status" value="2"/>
</dbReference>
<dbReference type="InterPro" id="IPR037026">
    <property type="entry name" value="Vgr_OB-fold_dom_sf"/>
</dbReference>